<reference evidence="2" key="1">
    <citation type="submission" date="2023-03" db="EMBL/GenBank/DDBJ databases">
        <title>Massive genome expansion in bonnet fungi (Mycena s.s.) driven by repeated elements and novel gene families across ecological guilds.</title>
        <authorList>
            <consortium name="Lawrence Berkeley National Laboratory"/>
            <person name="Harder C.B."/>
            <person name="Miyauchi S."/>
            <person name="Viragh M."/>
            <person name="Kuo A."/>
            <person name="Thoen E."/>
            <person name="Andreopoulos B."/>
            <person name="Lu D."/>
            <person name="Skrede I."/>
            <person name="Drula E."/>
            <person name="Henrissat B."/>
            <person name="Morin E."/>
            <person name="Kohler A."/>
            <person name="Barry K."/>
            <person name="LaButti K."/>
            <person name="Morin E."/>
            <person name="Salamov A."/>
            <person name="Lipzen A."/>
            <person name="Mereny Z."/>
            <person name="Hegedus B."/>
            <person name="Baldrian P."/>
            <person name="Stursova M."/>
            <person name="Weitz H."/>
            <person name="Taylor A."/>
            <person name="Grigoriev I.V."/>
            <person name="Nagy L.G."/>
            <person name="Martin F."/>
            <person name="Kauserud H."/>
        </authorList>
    </citation>
    <scope>NUCLEOTIDE SEQUENCE</scope>
    <source>
        <strain evidence="2">CBHHK002</strain>
    </source>
</reference>
<protein>
    <submittedName>
        <fullName evidence="2">Uncharacterized protein</fullName>
    </submittedName>
</protein>
<dbReference type="AlphaFoldDB" id="A0AAD6Z749"/>
<evidence type="ECO:0000313" key="2">
    <source>
        <dbReference type="EMBL" id="KAJ7310654.1"/>
    </source>
</evidence>
<gene>
    <name evidence="2" type="ORF">DFH08DRAFT_823035</name>
</gene>
<keyword evidence="3" id="KW-1185">Reference proteome</keyword>
<evidence type="ECO:0000256" key="1">
    <source>
        <dbReference type="SAM" id="MobiDB-lite"/>
    </source>
</evidence>
<name>A0AAD6Z749_9AGAR</name>
<feature type="region of interest" description="Disordered" evidence="1">
    <location>
        <begin position="176"/>
        <end position="196"/>
    </location>
</feature>
<comment type="caution">
    <text evidence="2">The sequence shown here is derived from an EMBL/GenBank/DDBJ whole genome shotgun (WGS) entry which is preliminary data.</text>
</comment>
<accession>A0AAD6Z749</accession>
<dbReference type="Proteomes" id="UP001218218">
    <property type="component" value="Unassembled WGS sequence"/>
</dbReference>
<dbReference type="EMBL" id="JARIHO010000078">
    <property type="protein sequence ID" value="KAJ7310654.1"/>
    <property type="molecule type" value="Genomic_DNA"/>
</dbReference>
<organism evidence="2 3">
    <name type="scientific">Mycena albidolilacea</name>
    <dbReference type="NCBI Taxonomy" id="1033008"/>
    <lineage>
        <taxon>Eukaryota</taxon>
        <taxon>Fungi</taxon>
        <taxon>Dikarya</taxon>
        <taxon>Basidiomycota</taxon>
        <taxon>Agaricomycotina</taxon>
        <taxon>Agaricomycetes</taxon>
        <taxon>Agaricomycetidae</taxon>
        <taxon>Agaricales</taxon>
        <taxon>Marasmiineae</taxon>
        <taxon>Mycenaceae</taxon>
        <taxon>Mycena</taxon>
    </lineage>
</organism>
<evidence type="ECO:0000313" key="3">
    <source>
        <dbReference type="Proteomes" id="UP001218218"/>
    </source>
</evidence>
<proteinExistence type="predicted"/>
<sequence>MSGRLIGLFSPNIPKMPPVPSCTSAARRLACARYHEKKKEELAEKSRIKMKEYRQRIKDDPVRAQEYQERKKAGNDVYQQKNRRFLAYKKRGKRLENATKKLGCDKARNKACEREQRREQGRDYELEWAILQAKHQDEIQMKIADAMWSPASSRGSRYQHEDGSYSFRGAKCVQELSGTGGTPQKHPKELSRAPPFQSRDQKLAAIASSHLPDSPSCASCHLHLCHPPSLAVALRPFMQTPTPPRPPQKSSISSPALLLDRSAACIRLGLVPGVCRKAGLVAALSNSQPGMTASPPGMLAVMPANMSMTPCPLAPPHVLPPQQDHPELHCPASRLHQPMQSVVVGPSTAHSALADFQAAATRGPRTLAHVAAGRSPEDAIALVSRSFVEGEAASGSSSTRPVAVRRCVVEQLSEVLAALAVDPSEMASGNFAIFYCTSDQVAEMASMG</sequence>